<dbReference type="CDD" id="cd00063">
    <property type="entry name" value="FN3"/>
    <property type="match status" value="1"/>
</dbReference>
<dbReference type="InterPro" id="IPR036116">
    <property type="entry name" value="FN3_sf"/>
</dbReference>
<protein>
    <submittedName>
        <fullName evidence="2">Fibronectin</fullName>
    </submittedName>
</protein>
<dbReference type="Gene3D" id="2.60.40.10">
    <property type="entry name" value="Immunoglobulins"/>
    <property type="match status" value="1"/>
</dbReference>
<evidence type="ECO:0000313" key="3">
    <source>
        <dbReference type="Proteomes" id="UP000027064"/>
    </source>
</evidence>
<dbReference type="InterPro" id="IPR013783">
    <property type="entry name" value="Ig-like_fold"/>
</dbReference>
<dbReference type="eggNOG" id="ENOG502Z7QF">
    <property type="taxonomic scope" value="Bacteria"/>
</dbReference>
<proteinExistence type="predicted"/>
<accession>A0A066WPV4</accession>
<dbReference type="STRING" id="1492738.FEM21_10320"/>
<dbReference type="PROSITE" id="PS50853">
    <property type="entry name" value="FN3"/>
    <property type="match status" value="1"/>
</dbReference>
<dbReference type="RefSeq" id="WP_035658596.1">
    <property type="nucleotide sequence ID" value="NZ_JNCA01000009.1"/>
</dbReference>
<dbReference type="PROSITE" id="PS51257">
    <property type="entry name" value="PROKAR_LIPOPROTEIN"/>
    <property type="match status" value="1"/>
</dbReference>
<keyword evidence="3" id="KW-1185">Reference proteome</keyword>
<reference evidence="2 3" key="1">
    <citation type="submission" date="2014-05" db="EMBL/GenBank/DDBJ databases">
        <title>Genome Sequence of Flavobacterium sp. EM1321.</title>
        <authorList>
            <person name="Shin S.-K."/>
            <person name="Yi H."/>
        </authorList>
    </citation>
    <scope>NUCLEOTIDE SEQUENCE [LARGE SCALE GENOMIC DNA]</scope>
    <source>
        <strain evidence="2 3">EM1321</strain>
    </source>
</reference>
<dbReference type="EMBL" id="JNCA01000009">
    <property type="protein sequence ID" value="KDN55841.1"/>
    <property type="molecule type" value="Genomic_DNA"/>
</dbReference>
<comment type="caution">
    <text evidence="2">The sequence shown here is derived from an EMBL/GenBank/DDBJ whole genome shotgun (WGS) entry which is preliminary data.</text>
</comment>
<dbReference type="Proteomes" id="UP000027064">
    <property type="component" value="Unassembled WGS sequence"/>
</dbReference>
<dbReference type="PATRIC" id="fig|1492738.3.peg.1025"/>
<dbReference type="SUPFAM" id="SSF51126">
    <property type="entry name" value="Pectin lyase-like"/>
    <property type="match status" value="1"/>
</dbReference>
<dbReference type="InterPro" id="IPR011050">
    <property type="entry name" value="Pectin_lyase_fold/virulence"/>
</dbReference>
<dbReference type="Pfam" id="PF17161">
    <property type="entry name" value="DUF5123"/>
    <property type="match status" value="1"/>
</dbReference>
<dbReference type="AlphaFoldDB" id="A0A066WPV4"/>
<dbReference type="OrthoDB" id="691503at2"/>
<gene>
    <name evidence="2" type="ORF">FEM21_10320</name>
</gene>
<dbReference type="InterPro" id="IPR033427">
    <property type="entry name" value="DUF5123"/>
</dbReference>
<evidence type="ECO:0000259" key="1">
    <source>
        <dbReference type="PROSITE" id="PS50853"/>
    </source>
</evidence>
<feature type="domain" description="Fibronectin type-III" evidence="1">
    <location>
        <begin position="42"/>
        <end position="134"/>
    </location>
</feature>
<name>A0A066WPV4_9FLAO</name>
<organism evidence="2 3">
    <name type="scientific">Flavobacterium seoulense</name>
    <dbReference type="NCBI Taxonomy" id="1492738"/>
    <lineage>
        <taxon>Bacteria</taxon>
        <taxon>Pseudomonadati</taxon>
        <taxon>Bacteroidota</taxon>
        <taxon>Flavobacteriia</taxon>
        <taxon>Flavobacteriales</taxon>
        <taxon>Flavobacteriaceae</taxon>
        <taxon>Flavobacterium</taxon>
    </lineage>
</organism>
<dbReference type="Pfam" id="PF16318">
    <property type="entry name" value="DUF4957"/>
    <property type="match status" value="1"/>
</dbReference>
<dbReference type="InterPro" id="IPR003961">
    <property type="entry name" value="FN3_dom"/>
</dbReference>
<dbReference type="SUPFAM" id="SSF49265">
    <property type="entry name" value="Fibronectin type III"/>
    <property type="match status" value="1"/>
</dbReference>
<dbReference type="InterPro" id="IPR032530">
    <property type="entry name" value="DUF4957"/>
</dbReference>
<sequence>MMKTKYILKGVLTSIFFILVFSGCESYSEDVIDELLVDRAFSPIGVTARVRNQTNVELNWTAREGVDHYVVEFSADDETFSTIYKTVSVSAAELPVTVALEGETVYSIRIKAVSATGANDSKWVIGKVTTLSEQIFTSIVDGDILSKEATLRWIPNSTVTQINLVPGNITHVITAQEKINGVATITGLNPETAYTATLYNGTKKRGVQNFTTGIDIGDGILVKNTDDLLVVIANANSGAKLFLEPGEYKSFGVDGVTPNTDIVLTKSITISGIPGKAKPVLRYKVTVNAGTSNVSLLDLELDGRVYNTSGVLENITNASVITVAGASSNYGDFIIKGCKIHDFTRALIAANASTSKVNSFTVENSIITNVNTNVGADFIDFRNTYVANVTLKNSTFEKCSNQRDFVRIDAATGFSGTGLTTTVLIDACTIYNTTMTSSNRILYVRFLNNALTVRKTLFANTAAIYSNQANTANPTFLNNNYFNSTGLHTTATKFDSSGTFTLLDPGFANAATGDFTISNQNLKDNLIGDPLWIK</sequence>
<evidence type="ECO:0000313" key="2">
    <source>
        <dbReference type="EMBL" id="KDN55841.1"/>
    </source>
</evidence>